<dbReference type="InterPro" id="IPR036291">
    <property type="entry name" value="NAD(P)-bd_dom_sf"/>
</dbReference>
<dbReference type="GO" id="GO:0016020">
    <property type="term" value="C:membrane"/>
    <property type="evidence" value="ECO:0007669"/>
    <property type="project" value="TreeGrafter"/>
</dbReference>
<dbReference type="Proteomes" id="UP000199656">
    <property type="component" value="Unassembled WGS sequence"/>
</dbReference>
<dbReference type="PROSITE" id="PS00061">
    <property type="entry name" value="ADH_SHORT"/>
    <property type="match status" value="1"/>
</dbReference>
<dbReference type="InterPro" id="IPR020904">
    <property type="entry name" value="Sc_DH/Rdtase_CS"/>
</dbReference>
<dbReference type="AlphaFoldDB" id="A0A1H4D2I8"/>
<protein>
    <submittedName>
        <fullName evidence="5">Uncharacterized oxidoreductase</fullName>
    </submittedName>
</protein>
<reference evidence="6" key="1">
    <citation type="submission" date="2016-10" db="EMBL/GenBank/DDBJ databases">
        <authorList>
            <person name="Varghese N."/>
            <person name="Submissions S."/>
        </authorList>
    </citation>
    <scope>NUCLEOTIDE SEQUENCE [LARGE SCALE GENOMIC DNA]</scope>
    <source>
        <strain evidence="6">DSM 23920</strain>
    </source>
</reference>
<evidence type="ECO:0000313" key="6">
    <source>
        <dbReference type="Proteomes" id="UP000199656"/>
    </source>
</evidence>
<sequence>MNIQNKTILITGGGSGIGLEIARLLSAQNNKVVLVGRNADRIAAAADAIPNAHFIQADVTKEADVEKLVQILEDQYKDLSVLINNAGAASYYRLNDTTNAYSNAAAEISANYLAPIRLTEKLLPLLKQQPEAAIVNVSSIVAFVPNITIPTYSASKAALHAYTQALRLSLGDQSTIKVFELMPPLVNTDFSEAIGGKERGIPPVEVAQALLDAFRDNNYEIHVGQTAQLRQFFFSSPAEALHAFNNR</sequence>
<evidence type="ECO:0000256" key="1">
    <source>
        <dbReference type="ARBA" id="ARBA00006484"/>
    </source>
</evidence>
<dbReference type="SUPFAM" id="SSF51735">
    <property type="entry name" value="NAD(P)-binding Rossmann-fold domains"/>
    <property type="match status" value="1"/>
</dbReference>
<evidence type="ECO:0000256" key="3">
    <source>
        <dbReference type="RuleBase" id="RU000363"/>
    </source>
</evidence>
<evidence type="ECO:0000259" key="4">
    <source>
        <dbReference type="SMART" id="SM00822"/>
    </source>
</evidence>
<dbReference type="PANTHER" id="PTHR44196">
    <property type="entry name" value="DEHYDROGENASE/REDUCTASE SDR FAMILY MEMBER 7B"/>
    <property type="match status" value="1"/>
</dbReference>
<organism evidence="5 6">
    <name type="scientific">Chitinophaga terrae</name>
    <name type="common">ex Kim and Jung 2007</name>
    <dbReference type="NCBI Taxonomy" id="408074"/>
    <lineage>
        <taxon>Bacteria</taxon>
        <taxon>Pseudomonadati</taxon>
        <taxon>Bacteroidota</taxon>
        <taxon>Chitinophagia</taxon>
        <taxon>Chitinophagales</taxon>
        <taxon>Chitinophagaceae</taxon>
        <taxon>Chitinophaga</taxon>
    </lineage>
</organism>
<dbReference type="SMART" id="SM00822">
    <property type="entry name" value="PKS_KR"/>
    <property type="match status" value="1"/>
</dbReference>
<feature type="domain" description="Ketoreductase" evidence="4">
    <location>
        <begin position="6"/>
        <end position="182"/>
    </location>
</feature>
<evidence type="ECO:0000256" key="2">
    <source>
        <dbReference type="ARBA" id="ARBA00023002"/>
    </source>
</evidence>
<proteinExistence type="inferred from homology"/>
<accession>A0A1H4D2I8</accession>
<dbReference type="OrthoDB" id="9810734at2"/>
<name>A0A1H4D2I8_9BACT</name>
<dbReference type="Gene3D" id="3.40.50.720">
    <property type="entry name" value="NAD(P)-binding Rossmann-like Domain"/>
    <property type="match status" value="1"/>
</dbReference>
<dbReference type="Pfam" id="PF00106">
    <property type="entry name" value="adh_short"/>
    <property type="match status" value="1"/>
</dbReference>
<dbReference type="GO" id="GO:0016491">
    <property type="term" value="F:oxidoreductase activity"/>
    <property type="evidence" value="ECO:0007669"/>
    <property type="project" value="UniProtKB-KW"/>
</dbReference>
<keyword evidence="6" id="KW-1185">Reference proteome</keyword>
<dbReference type="EMBL" id="FNRL01000012">
    <property type="protein sequence ID" value="SEA66659.1"/>
    <property type="molecule type" value="Genomic_DNA"/>
</dbReference>
<dbReference type="InterPro" id="IPR057326">
    <property type="entry name" value="KR_dom"/>
</dbReference>
<comment type="similarity">
    <text evidence="1 3">Belongs to the short-chain dehydrogenases/reductases (SDR) family.</text>
</comment>
<evidence type="ECO:0000313" key="5">
    <source>
        <dbReference type="EMBL" id="SEA66659.1"/>
    </source>
</evidence>
<dbReference type="STRING" id="408074.SAMN05660909_02907"/>
<dbReference type="PRINTS" id="PR00080">
    <property type="entry name" value="SDRFAMILY"/>
</dbReference>
<dbReference type="PRINTS" id="PR00081">
    <property type="entry name" value="GDHRDH"/>
</dbReference>
<dbReference type="RefSeq" id="WP_089762652.1">
    <property type="nucleotide sequence ID" value="NZ_BKAT01000018.1"/>
</dbReference>
<dbReference type="PANTHER" id="PTHR44196:SF1">
    <property type="entry name" value="DEHYDROGENASE_REDUCTASE SDR FAMILY MEMBER 7B"/>
    <property type="match status" value="1"/>
</dbReference>
<gene>
    <name evidence="5" type="ORF">SAMN05660909_02907</name>
</gene>
<dbReference type="InterPro" id="IPR002347">
    <property type="entry name" value="SDR_fam"/>
</dbReference>
<keyword evidence="2" id="KW-0560">Oxidoreductase</keyword>